<dbReference type="InterPro" id="IPR036691">
    <property type="entry name" value="Endo/exonu/phosph_ase_sf"/>
</dbReference>
<gene>
    <name evidence="2" type="ORF">SPHA_31067</name>
</gene>
<proteinExistence type="predicted"/>
<evidence type="ECO:0000313" key="3">
    <source>
        <dbReference type="Proteomes" id="UP000597762"/>
    </source>
</evidence>
<dbReference type="Proteomes" id="UP000597762">
    <property type="component" value="Unassembled WGS sequence"/>
</dbReference>
<organism evidence="2 3">
    <name type="scientific">Acanthosepion pharaonis</name>
    <name type="common">Pharaoh cuttlefish</name>
    <name type="synonym">Sepia pharaonis</name>
    <dbReference type="NCBI Taxonomy" id="158019"/>
    <lineage>
        <taxon>Eukaryota</taxon>
        <taxon>Metazoa</taxon>
        <taxon>Spiralia</taxon>
        <taxon>Lophotrochozoa</taxon>
        <taxon>Mollusca</taxon>
        <taxon>Cephalopoda</taxon>
        <taxon>Coleoidea</taxon>
        <taxon>Decapodiformes</taxon>
        <taxon>Sepiida</taxon>
        <taxon>Sepiina</taxon>
        <taxon>Sepiidae</taxon>
        <taxon>Acanthosepion</taxon>
    </lineage>
</organism>
<dbReference type="SUPFAM" id="SSF56219">
    <property type="entry name" value="DNase I-like"/>
    <property type="match status" value="1"/>
</dbReference>
<comment type="caution">
    <text evidence="2">The sequence shown here is derived from an EMBL/GenBank/DDBJ whole genome shotgun (WGS) entry which is preliminary data.</text>
</comment>
<sequence length="316" mass="34843">MLRAPGVTSVCGRDHRVSLGRYRPPQAGHPPANHHSLLALLGAWNGRTLRPGLADDIQQIDDARKTTVIDKEHSRLGTDITCLQETRLADSGSIRETNYTFFWQGWPQDDPRQHGVGLAVRNSLILAIEPPTGESERILALRLSTSTGFANVLCIYAPTLCANTEYPQCPQSCSQQGPTDCTLLCQRLLAESVQQDPDGCLQWKRKWRVRRNQNRYRLHSHQDGSAEVHYLKLYATQNVVTDATLDDLISLPVMEEFDALPSASSAGVPWEGCDPIGVSEEWKATSAVASPRASVSVLGEGPRSPGHTRCQHCHPL</sequence>
<keyword evidence="3" id="KW-1185">Reference proteome</keyword>
<protein>
    <submittedName>
        <fullName evidence="2">Uncharacterized protein</fullName>
    </submittedName>
</protein>
<dbReference type="Gene3D" id="3.60.10.10">
    <property type="entry name" value="Endonuclease/exonuclease/phosphatase"/>
    <property type="match status" value="1"/>
</dbReference>
<evidence type="ECO:0000256" key="1">
    <source>
        <dbReference type="SAM" id="MobiDB-lite"/>
    </source>
</evidence>
<name>A0A812C7R7_ACAPH</name>
<evidence type="ECO:0000313" key="2">
    <source>
        <dbReference type="EMBL" id="CAE1258108.1"/>
    </source>
</evidence>
<dbReference type="AlphaFoldDB" id="A0A812C7R7"/>
<reference evidence="2" key="1">
    <citation type="submission" date="2021-01" db="EMBL/GenBank/DDBJ databases">
        <authorList>
            <person name="Li R."/>
            <person name="Bekaert M."/>
        </authorList>
    </citation>
    <scope>NUCLEOTIDE SEQUENCE</scope>
    <source>
        <strain evidence="2">Farmed</strain>
    </source>
</reference>
<dbReference type="OrthoDB" id="10062692at2759"/>
<accession>A0A812C7R7</accession>
<feature type="region of interest" description="Disordered" evidence="1">
    <location>
        <begin position="295"/>
        <end position="316"/>
    </location>
</feature>
<dbReference type="EMBL" id="CAHIKZ030001262">
    <property type="protein sequence ID" value="CAE1258108.1"/>
    <property type="molecule type" value="Genomic_DNA"/>
</dbReference>